<dbReference type="SUPFAM" id="SSF53448">
    <property type="entry name" value="Nucleotide-diphospho-sugar transferases"/>
    <property type="match status" value="1"/>
</dbReference>
<reference evidence="2 3" key="1">
    <citation type="submission" date="2015-08" db="EMBL/GenBank/DDBJ databases">
        <title>Genomes of Paenibacillus riograndensis.</title>
        <authorList>
            <person name="Sant'Anna F.H."/>
            <person name="Souza R."/>
            <person name="Ambrosini A."/>
            <person name="Bach E."/>
            <person name="Fernandes G."/>
            <person name="Balsanelli E."/>
            <person name="Baura V.A."/>
            <person name="Pedrosa F.O."/>
            <person name="Souza E.M."/>
            <person name="Passaglia L."/>
        </authorList>
    </citation>
    <scope>NUCLEOTIDE SEQUENCE [LARGE SCALE GENOMIC DNA]</scope>
    <source>
        <strain evidence="2 3">CAS34</strain>
    </source>
</reference>
<dbReference type="CDD" id="cd00761">
    <property type="entry name" value="Glyco_tranf_GTA_type"/>
    <property type="match status" value="1"/>
</dbReference>
<name>A0A132U193_9BACL</name>
<evidence type="ECO:0000259" key="1">
    <source>
        <dbReference type="Pfam" id="PF00535"/>
    </source>
</evidence>
<dbReference type="PATRIC" id="fig|483937.3.peg.2575"/>
<sequence>MLTTEVEKEYYIYLKEEKLIKEKIVLFKYNFRQSLPTKDAFSDYLILGSGDLYDILTYTNAIRKIDKKAYIVLNDLAKFLSFLQGGVMDNTIISNVVITNNIDSIWEYLKTSNAVLPRNTINLLGDSYNPKTLINEIHNYRISKGGRRGDKVLLSICIPSFNRGYRALQNVKYLLQSLYDEEIEVIISNNGTQNETKEYYEKINDIDDARLKYFAFEQNQGFAINCSKVCELASGKFILLISDEDLVDFNVLGSVMSNLYKFKESLAIMRTSSTTQSKPTVKFAQPGKDALLTFMLTSNYMSGIILNNQLLKKHKGIEYVKENLNNSVCYYYPHMFWEILLCQYGHVLGSDMVLIKEGEAEKTEVPTVGIGESELEIPYYASIEGRLEQHQGFCNIFKTLEVCTADNDLYRSMYLTLCVKTMLLTRLSINVFYKKINADIYELLERAFVFCAREEFYKNNINSDPIKYQNDLGVITRSYNQIKIQL</sequence>
<gene>
    <name evidence="2" type="ORF">AMQ84_12850</name>
</gene>
<feature type="domain" description="Glycosyltransferase 2-like" evidence="1">
    <location>
        <begin position="155"/>
        <end position="273"/>
    </location>
</feature>
<dbReference type="AlphaFoldDB" id="A0A132U193"/>
<evidence type="ECO:0000313" key="2">
    <source>
        <dbReference type="EMBL" id="KWX77367.1"/>
    </source>
</evidence>
<dbReference type="InterPro" id="IPR029044">
    <property type="entry name" value="Nucleotide-diphossugar_trans"/>
</dbReference>
<keyword evidence="3" id="KW-1185">Reference proteome</keyword>
<dbReference type="Pfam" id="PF00535">
    <property type="entry name" value="Glycos_transf_2"/>
    <property type="match status" value="1"/>
</dbReference>
<accession>A0A132U193</accession>
<protein>
    <recommendedName>
        <fullName evidence="1">Glycosyltransferase 2-like domain-containing protein</fullName>
    </recommendedName>
</protein>
<organism evidence="2 3">
    <name type="scientific">Paenibacillus riograndensis</name>
    <dbReference type="NCBI Taxonomy" id="483937"/>
    <lineage>
        <taxon>Bacteria</taxon>
        <taxon>Bacillati</taxon>
        <taxon>Bacillota</taxon>
        <taxon>Bacilli</taxon>
        <taxon>Bacillales</taxon>
        <taxon>Paenibacillaceae</taxon>
        <taxon>Paenibacillus</taxon>
        <taxon>Paenibacillus sonchi group</taxon>
    </lineage>
</organism>
<comment type="caution">
    <text evidence="2">The sequence shown here is derived from an EMBL/GenBank/DDBJ whole genome shotgun (WGS) entry which is preliminary data.</text>
</comment>
<dbReference type="EMBL" id="LIRB01000126">
    <property type="protein sequence ID" value="KWX77367.1"/>
    <property type="molecule type" value="Genomic_DNA"/>
</dbReference>
<dbReference type="InterPro" id="IPR001173">
    <property type="entry name" value="Glyco_trans_2-like"/>
</dbReference>
<proteinExistence type="predicted"/>
<dbReference type="Gene3D" id="3.90.550.10">
    <property type="entry name" value="Spore Coat Polysaccharide Biosynthesis Protein SpsA, Chain A"/>
    <property type="match status" value="1"/>
</dbReference>
<evidence type="ECO:0000313" key="3">
    <source>
        <dbReference type="Proteomes" id="UP000070475"/>
    </source>
</evidence>
<dbReference type="Proteomes" id="UP000070475">
    <property type="component" value="Unassembled WGS sequence"/>
</dbReference>